<sequence length="228" mass="26285">MSSNSFVEPLPVANLSVEDYEFFLRQDWPLNSLRQKYGLFFKLIVTPCFYIDEAVTFNIGNLDSAILQEKISQKSYRRWPKNKKVPPFGYWEWTTEDTKFQDAAEFLEDAKKRASVEDILRQDAKKINPSVDVSTIRFDPSSSMAIDKVIDDASKLKVPYSNIMKFSSRSRRNDKIFHHPSHLNSPLNYALEEGAVTGIHHPLLYVGPPFSATFFHRDDGLLPVVNYQ</sequence>
<evidence type="ECO:0000313" key="2">
    <source>
        <dbReference type="Proteomes" id="UP000708208"/>
    </source>
</evidence>
<keyword evidence="2" id="KW-1185">Reference proteome</keyword>
<proteinExistence type="predicted"/>
<name>A0A8J2P502_9HEXA</name>
<reference evidence="1" key="1">
    <citation type="submission" date="2021-06" db="EMBL/GenBank/DDBJ databases">
        <authorList>
            <person name="Hodson N. C."/>
            <person name="Mongue J. A."/>
            <person name="Jaron S. K."/>
        </authorList>
    </citation>
    <scope>NUCLEOTIDE SEQUENCE</scope>
</reference>
<protein>
    <submittedName>
        <fullName evidence="1">Uncharacterized protein</fullName>
    </submittedName>
</protein>
<comment type="caution">
    <text evidence="1">The sequence shown here is derived from an EMBL/GenBank/DDBJ whole genome shotgun (WGS) entry which is preliminary data.</text>
</comment>
<evidence type="ECO:0000313" key="1">
    <source>
        <dbReference type="EMBL" id="CAG7724610.1"/>
    </source>
</evidence>
<accession>A0A8J2P502</accession>
<dbReference type="Proteomes" id="UP000708208">
    <property type="component" value="Unassembled WGS sequence"/>
</dbReference>
<dbReference type="EMBL" id="CAJVCH010111766">
    <property type="protein sequence ID" value="CAG7724610.1"/>
    <property type="molecule type" value="Genomic_DNA"/>
</dbReference>
<organism evidence="1 2">
    <name type="scientific">Allacma fusca</name>
    <dbReference type="NCBI Taxonomy" id="39272"/>
    <lineage>
        <taxon>Eukaryota</taxon>
        <taxon>Metazoa</taxon>
        <taxon>Ecdysozoa</taxon>
        <taxon>Arthropoda</taxon>
        <taxon>Hexapoda</taxon>
        <taxon>Collembola</taxon>
        <taxon>Symphypleona</taxon>
        <taxon>Sminthuridae</taxon>
        <taxon>Allacma</taxon>
    </lineage>
</organism>
<gene>
    <name evidence="1" type="ORF">AFUS01_LOCUS13620</name>
</gene>
<feature type="non-terminal residue" evidence="1">
    <location>
        <position position="228"/>
    </location>
</feature>
<dbReference type="AlphaFoldDB" id="A0A8J2P502"/>